<dbReference type="HOGENOM" id="CLU_1714119_0_0_1"/>
<organism evidence="1 2">
    <name type="scientific">Pseudozyma hubeiensis (strain SY62)</name>
    <name type="common">Yeast</name>
    <dbReference type="NCBI Taxonomy" id="1305764"/>
    <lineage>
        <taxon>Eukaryota</taxon>
        <taxon>Fungi</taxon>
        <taxon>Dikarya</taxon>
        <taxon>Basidiomycota</taxon>
        <taxon>Ustilaginomycotina</taxon>
        <taxon>Ustilaginomycetes</taxon>
        <taxon>Ustilaginales</taxon>
        <taxon>Ustilaginaceae</taxon>
        <taxon>Pseudozyma</taxon>
    </lineage>
</organism>
<dbReference type="GeneID" id="24111559"/>
<evidence type="ECO:0000313" key="2">
    <source>
        <dbReference type="Proteomes" id="UP000014071"/>
    </source>
</evidence>
<proteinExistence type="predicted"/>
<dbReference type="RefSeq" id="XP_012192280.1">
    <property type="nucleotide sequence ID" value="XM_012336890.1"/>
</dbReference>
<protein>
    <submittedName>
        <fullName evidence="1">Uncharacterized protein</fullName>
    </submittedName>
</protein>
<keyword evidence="2" id="KW-1185">Reference proteome</keyword>
<accession>R9PBA7</accession>
<reference evidence="2" key="1">
    <citation type="journal article" date="2013" name="Genome Announc.">
        <title>Draft genome sequence of the basidiomycetous yeast-like fungus Pseudozyma hubeiensis SY62, which produces an abundant amount of the biosurfactant mannosylerythritol lipids.</title>
        <authorList>
            <person name="Konishi M."/>
            <person name="Hatada Y."/>
            <person name="Horiuchi J."/>
        </authorList>
    </citation>
    <scope>NUCLEOTIDE SEQUENCE [LARGE SCALE GENOMIC DNA]</scope>
    <source>
        <strain evidence="2">SY62</strain>
    </source>
</reference>
<dbReference type="Proteomes" id="UP000014071">
    <property type="component" value="Unassembled WGS sequence"/>
</dbReference>
<dbReference type="EMBL" id="DF238821">
    <property type="protein sequence ID" value="GAC98693.1"/>
    <property type="molecule type" value="Genomic_DNA"/>
</dbReference>
<gene>
    <name evidence="1" type="ORF">PHSY_006287</name>
</gene>
<name>R9PBA7_PSEHS</name>
<dbReference type="AlphaFoldDB" id="R9PBA7"/>
<sequence>MHESRQLCTADTYLQPVKSNLRYHRSVLANRCLPTQRARDSDGESERRCRTATTMQIHFRVLAKKTSGVMSIVVVTDKSSRYRFRTRAIKWNQPSDTEAVVSSAECRSPSGTDACRHCTDIAETQLRCLLFFAPQFHHSNNKQIRRSEVAPFY</sequence>
<evidence type="ECO:0000313" key="1">
    <source>
        <dbReference type="EMBL" id="GAC98693.1"/>
    </source>
</evidence>